<dbReference type="InterPro" id="IPR000120">
    <property type="entry name" value="Amidase"/>
</dbReference>
<dbReference type="Proteomes" id="UP000829685">
    <property type="component" value="Unassembled WGS sequence"/>
</dbReference>
<protein>
    <recommendedName>
        <fullName evidence="2">Amidase domain-containing protein</fullName>
    </recommendedName>
</protein>
<evidence type="ECO:0000256" key="1">
    <source>
        <dbReference type="ARBA" id="ARBA00009199"/>
    </source>
</evidence>
<dbReference type="InterPro" id="IPR020556">
    <property type="entry name" value="Amidase_CS"/>
</dbReference>
<evidence type="ECO:0000313" key="4">
    <source>
        <dbReference type="Proteomes" id="UP000829685"/>
    </source>
</evidence>
<dbReference type="PANTHER" id="PTHR11895">
    <property type="entry name" value="TRANSAMIDASE"/>
    <property type="match status" value="1"/>
</dbReference>
<dbReference type="InterPro" id="IPR036928">
    <property type="entry name" value="AS_sf"/>
</dbReference>
<dbReference type="PANTHER" id="PTHR11895:SF67">
    <property type="entry name" value="AMIDASE DOMAIN-CONTAINING PROTEIN"/>
    <property type="match status" value="1"/>
</dbReference>
<organism evidence="3 4">
    <name type="scientific">Neoarthrinium moseri</name>
    <dbReference type="NCBI Taxonomy" id="1658444"/>
    <lineage>
        <taxon>Eukaryota</taxon>
        <taxon>Fungi</taxon>
        <taxon>Dikarya</taxon>
        <taxon>Ascomycota</taxon>
        <taxon>Pezizomycotina</taxon>
        <taxon>Sordariomycetes</taxon>
        <taxon>Xylariomycetidae</taxon>
        <taxon>Amphisphaeriales</taxon>
        <taxon>Apiosporaceae</taxon>
        <taxon>Neoarthrinium</taxon>
    </lineage>
</organism>
<dbReference type="EMBL" id="JAFIMR010000004">
    <property type="protein sequence ID" value="KAI1879413.1"/>
    <property type="molecule type" value="Genomic_DNA"/>
</dbReference>
<sequence>MAPAQRFVGYPKAREGPATPYLGTEENVPVLRGWLLVAFANLITRSSWLARTTWRDANFGAAKDIPSLDEYDYRFQPLVTPLSTEDPPRTPEITTDLMLPQPNDRAGRFYSAADYHELYKSGKLTPLQVAEALFPLISRGQNPPAKYESAWAVTQQDIALRAAKASTERYAKGQPLSVLDGVPFGVKDDLDVEGYVSHKGLAYTESHPFFRPANKTIWPVAQLEAAGAVMISTLAMHELGSDVSGCSPRWGTPVNWNNPSYYPGASSSGAGSALSAGLVPIAIGTDAGGSIRIPSAFCGQYGLKPTLHRTHTMKSSICVIGPMASTVADLTIAYRLMSASNPDDATQSAFAPSIPPTPTAKKYIGIYDAWFNQASPVVLKKTKEAVAYLTEKLGYELIDITIPYLQEGQAAHSAWALVESVDHQRTRAPPGSGLDHMAMVNHCNKCLQTMGALTSGVDMVKCGQLRELLMGHLAFIFKKYPGLLILTPTVPDAGWKIHPGDQAYGFIDGPMTFRTMMYIWLANSTGCPAVTAPIGYADPEVGEGKLPVGLMATGEWGAEEQLLAFAKDAESYLNEALDGGRSRSKDWADIIGLASGSVTAQAE</sequence>
<dbReference type="InterPro" id="IPR023631">
    <property type="entry name" value="Amidase_dom"/>
</dbReference>
<evidence type="ECO:0000259" key="2">
    <source>
        <dbReference type="Pfam" id="PF01425"/>
    </source>
</evidence>
<dbReference type="AlphaFoldDB" id="A0A9P9WUQ2"/>
<keyword evidence="4" id="KW-1185">Reference proteome</keyword>
<dbReference type="Pfam" id="PF01425">
    <property type="entry name" value="Amidase"/>
    <property type="match status" value="1"/>
</dbReference>
<comment type="caution">
    <text evidence="3">The sequence shown here is derived from an EMBL/GenBank/DDBJ whole genome shotgun (WGS) entry which is preliminary data.</text>
</comment>
<dbReference type="SUPFAM" id="SSF75304">
    <property type="entry name" value="Amidase signature (AS) enzymes"/>
    <property type="match status" value="1"/>
</dbReference>
<reference evidence="3" key="1">
    <citation type="submission" date="2021-03" db="EMBL/GenBank/DDBJ databases">
        <title>Revisited historic fungal species revealed as producer of novel bioactive compounds through whole genome sequencing and comparative genomics.</title>
        <authorList>
            <person name="Vignolle G.A."/>
            <person name="Hochenegger N."/>
            <person name="Mach R.L."/>
            <person name="Mach-Aigner A.R."/>
            <person name="Javad Rahimi M."/>
            <person name="Salim K.A."/>
            <person name="Chan C.M."/>
            <person name="Lim L.B.L."/>
            <person name="Cai F."/>
            <person name="Druzhinina I.S."/>
            <person name="U'Ren J.M."/>
            <person name="Derntl C."/>
        </authorList>
    </citation>
    <scope>NUCLEOTIDE SEQUENCE</scope>
    <source>
        <strain evidence="3">TUCIM 5799</strain>
    </source>
</reference>
<feature type="domain" description="Amidase" evidence="2">
    <location>
        <begin position="150"/>
        <end position="563"/>
    </location>
</feature>
<evidence type="ECO:0000313" key="3">
    <source>
        <dbReference type="EMBL" id="KAI1879413.1"/>
    </source>
</evidence>
<proteinExistence type="inferred from homology"/>
<dbReference type="Gene3D" id="3.90.1300.10">
    <property type="entry name" value="Amidase signature (AS) domain"/>
    <property type="match status" value="1"/>
</dbReference>
<gene>
    <name evidence="3" type="ORF">JX265_002367</name>
</gene>
<dbReference type="PROSITE" id="PS00571">
    <property type="entry name" value="AMIDASES"/>
    <property type="match status" value="1"/>
</dbReference>
<accession>A0A9P9WUQ2</accession>
<name>A0A9P9WUQ2_9PEZI</name>
<comment type="similarity">
    <text evidence="1">Belongs to the amidase family.</text>
</comment>
<dbReference type="GO" id="GO:0003824">
    <property type="term" value="F:catalytic activity"/>
    <property type="evidence" value="ECO:0007669"/>
    <property type="project" value="InterPro"/>
</dbReference>